<keyword evidence="2" id="KW-1185">Reference proteome</keyword>
<dbReference type="AlphaFoldDB" id="A0A9X5B6V4"/>
<evidence type="ECO:0008006" key="3">
    <source>
        <dbReference type="Google" id="ProtNLM"/>
    </source>
</evidence>
<protein>
    <recommendedName>
        <fullName evidence="3">Lipoprotein</fullName>
    </recommendedName>
</protein>
<evidence type="ECO:0000313" key="2">
    <source>
        <dbReference type="Proteomes" id="UP000460751"/>
    </source>
</evidence>
<dbReference type="PROSITE" id="PS51257">
    <property type="entry name" value="PROKAR_LIPOPROTEIN"/>
    <property type="match status" value="1"/>
</dbReference>
<proteinExistence type="predicted"/>
<comment type="caution">
    <text evidence="1">The sequence shown here is derived from an EMBL/GenBank/DDBJ whole genome shotgun (WGS) entry which is preliminary data.</text>
</comment>
<evidence type="ECO:0000313" key="1">
    <source>
        <dbReference type="EMBL" id="MYL27567.1"/>
    </source>
</evidence>
<accession>A0A9X5B6V4</accession>
<name>A0A9X5B6V4_9GAMM</name>
<reference evidence="1 2" key="1">
    <citation type="submission" date="2019-11" db="EMBL/GenBank/DDBJ databases">
        <title>Genome sequences of 17 halophilic strains isolated from different environments.</title>
        <authorList>
            <person name="Furrow R.E."/>
        </authorList>
    </citation>
    <scope>NUCLEOTIDE SEQUENCE [LARGE SCALE GENOMIC DNA]</scope>
    <source>
        <strain evidence="1 2">22507_15_FS</strain>
    </source>
</reference>
<organism evidence="1 2">
    <name type="scientific">Vreelandella halophila</name>
    <dbReference type="NCBI Taxonomy" id="86177"/>
    <lineage>
        <taxon>Bacteria</taxon>
        <taxon>Pseudomonadati</taxon>
        <taxon>Pseudomonadota</taxon>
        <taxon>Gammaproteobacteria</taxon>
        <taxon>Oceanospirillales</taxon>
        <taxon>Halomonadaceae</taxon>
        <taxon>Vreelandella</taxon>
    </lineage>
</organism>
<dbReference type="EMBL" id="WMEX01000006">
    <property type="protein sequence ID" value="MYL27567.1"/>
    <property type="molecule type" value="Genomic_DNA"/>
</dbReference>
<dbReference type="RefSeq" id="WP_160899230.1">
    <property type="nucleotide sequence ID" value="NZ_WMEX01000006.1"/>
</dbReference>
<dbReference type="Proteomes" id="UP000460751">
    <property type="component" value="Unassembled WGS sequence"/>
</dbReference>
<gene>
    <name evidence="1" type="ORF">GLW01_12270</name>
</gene>
<sequence length="316" mass="34095">MKLLTAQGFGLSAGWVGSALLAVVLTGCGGGGSGAPDEGSADVPPSEDAVELADSMALDESQTITISAAEAEKLELSGDVPSISISKVREGVFRIRLGDVDRPVSFTLKARADNGNLLESAKIKVANTSAEDLVKEAELIVERTETVIDLHEDRRYVAHVLDLLYLRGDITKSRKQTLLTDYDDGSEAWKFSARSRADYVETSLNNYLSGDVGDWALQPAVDSFQSEMETAGDLNLANIETIPDSASDFAPDLTGTTIQYRPETHSFSRFHGSERFGQTKSGTFRFDDAYVWLREIAHDSGKLMCASSTTSSSTSF</sequence>